<feature type="non-terminal residue" evidence="2">
    <location>
        <position position="1"/>
    </location>
</feature>
<sequence length="66" mass="6760">VNGCAVRELTCTPGINPAAIIIFNGGGVVPAFTGPIGLPATVQMTCNAAGTAWTYMGYDITNIRCN</sequence>
<keyword evidence="3" id="KW-1185">Reference proteome</keyword>
<protein>
    <recommendedName>
        <fullName evidence="1">C6 domain-containing protein</fullName>
    </recommendedName>
</protein>
<gene>
    <name evidence="2" type="ORF">PMAYCL1PPCAC_32308</name>
</gene>
<evidence type="ECO:0000313" key="2">
    <source>
        <dbReference type="EMBL" id="GMR62113.1"/>
    </source>
</evidence>
<organism evidence="2 3">
    <name type="scientific">Pristionchus mayeri</name>
    <dbReference type="NCBI Taxonomy" id="1317129"/>
    <lineage>
        <taxon>Eukaryota</taxon>
        <taxon>Metazoa</taxon>
        <taxon>Ecdysozoa</taxon>
        <taxon>Nematoda</taxon>
        <taxon>Chromadorea</taxon>
        <taxon>Rhabditida</taxon>
        <taxon>Rhabditina</taxon>
        <taxon>Diplogasteromorpha</taxon>
        <taxon>Diplogasteroidea</taxon>
        <taxon>Neodiplogasteridae</taxon>
        <taxon>Pristionchus</taxon>
    </lineage>
</organism>
<feature type="domain" description="C6" evidence="1">
    <location>
        <begin position="2"/>
        <end position="65"/>
    </location>
</feature>
<dbReference type="EMBL" id="BTRK01000006">
    <property type="protein sequence ID" value="GMR62113.1"/>
    <property type="molecule type" value="Genomic_DNA"/>
</dbReference>
<dbReference type="PANTHER" id="PTHR21629">
    <property type="entry name" value="C6 DOMAIN-CONTAINING PROTEIN"/>
    <property type="match status" value="1"/>
</dbReference>
<dbReference type="Pfam" id="PF01681">
    <property type="entry name" value="C6"/>
    <property type="match status" value="1"/>
</dbReference>
<dbReference type="Proteomes" id="UP001328107">
    <property type="component" value="Unassembled WGS sequence"/>
</dbReference>
<dbReference type="PANTHER" id="PTHR21629:SF5">
    <property type="entry name" value="C6 DOMAIN-CONTAINING PROTEIN"/>
    <property type="match status" value="1"/>
</dbReference>
<proteinExistence type="predicted"/>
<accession>A0AAN5IDC0</accession>
<dbReference type="AlphaFoldDB" id="A0AAN5IDC0"/>
<name>A0AAN5IDC0_9BILA</name>
<comment type="caution">
    <text evidence="2">The sequence shown here is derived from an EMBL/GenBank/DDBJ whole genome shotgun (WGS) entry which is preliminary data.</text>
</comment>
<evidence type="ECO:0000313" key="3">
    <source>
        <dbReference type="Proteomes" id="UP001328107"/>
    </source>
</evidence>
<dbReference type="InterPro" id="IPR002601">
    <property type="entry name" value="C6_domain"/>
</dbReference>
<evidence type="ECO:0000259" key="1">
    <source>
        <dbReference type="Pfam" id="PF01681"/>
    </source>
</evidence>
<reference evidence="3" key="1">
    <citation type="submission" date="2022-10" db="EMBL/GenBank/DDBJ databases">
        <title>Genome assembly of Pristionchus species.</title>
        <authorList>
            <person name="Yoshida K."/>
            <person name="Sommer R.J."/>
        </authorList>
    </citation>
    <scope>NUCLEOTIDE SEQUENCE [LARGE SCALE GENOMIC DNA]</scope>
    <source>
        <strain evidence="3">RS5460</strain>
    </source>
</reference>